<dbReference type="AlphaFoldDB" id="T0PE98"/>
<reference evidence="3" key="1">
    <citation type="journal article" date="2018" name="BMC Genomics">
        <title>The complete and fully assembled genome sequence of Aeromonas salmonicida subsp. pectinolytica and its comparative analysis with other Aeromonas species: investigation of the mobilome in environmental and pathogenic strains.</title>
        <authorList>
            <person name="Pfeiffer F."/>
            <person name="Zamora-Lagos M.A."/>
            <person name="Blettinger M."/>
            <person name="Yeroslaviz A."/>
            <person name="Dahl A."/>
            <person name="Gruber S."/>
            <person name="Habermann B.H."/>
        </authorList>
    </citation>
    <scope>NUCLEOTIDE SEQUENCE [LARGE SCALE GENOMIC DNA]</scope>
    <source>
        <strain evidence="3">34mel</strain>
    </source>
</reference>
<dbReference type="Pfam" id="PF14213">
    <property type="entry name" value="DUF4325"/>
    <property type="match status" value="1"/>
</dbReference>
<protein>
    <submittedName>
        <fullName evidence="2">DUF4325 domain protein</fullName>
    </submittedName>
</protein>
<proteinExistence type="predicted"/>
<sequence>MKIERIDIAKDFSDMPFGRNQNDGPDNGERFREEILYPKFISSDEVHVYMDGAMGYGSSFLDEAFAGLYRNHKISKSEIKRKLKLHCSLDFILKSAWLYVDEANLEN</sequence>
<feature type="domain" description="DUF4325" evidence="1">
    <location>
        <begin position="27"/>
        <end position="84"/>
    </location>
</feature>
<dbReference type="Proteomes" id="UP000222916">
    <property type="component" value="Chromosome"/>
</dbReference>
<dbReference type="RefSeq" id="WP_021138692.1">
    <property type="nucleotide sequence ID" value="NZ_ARYZ02000009.1"/>
</dbReference>
<dbReference type="OrthoDB" id="1551124at2"/>
<dbReference type="EMBL" id="CP022426">
    <property type="protein sequence ID" value="ATP07395.1"/>
    <property type="molecule type" value="Genomic_DNA"/>
</dbReference>
<organism evidence="2 3">
    <name type="scientific">Aeromonas salmonicida subsp. pectinolytica 34mel</name>
    <dbReference type="NCBI Taxonomy" id="1324960"/>
    <lineage>
        <taxon>Bacteria</taxon>
        <taxon>Pseudomonadati</taxon>
        <taxon>Pseudomonadota</taxon>
        <taxon>Gammaproteobacteria</taxon>
        <taxon>Aeromonadales</taxon>
        <taxon>Aeromonadaceae</taxon>
        <taxon>Aeromonas</taxon>
    </lineage>
</organism>
<name>T0PE98_AERSA</name>
<dbReference type="InterPro" id="IPR025474">
    <property type="entry name" value="DUF4325"/>
</dbReference>
<gene>
    <name evidence="2" type="ORF">Asalp_01310</name>
</gene>
<evidence type="ECO:0000313" key="2">
    <source>
        <dbReference type="EMBL" id="ATP07395.1"/>
    </source>
</evidence>
<accession>T0PE98</accession>
<evidence type="ECO:0000259" key="1">
    <source>
        <dbReference type="Pfam" id="PF14213"/>
    </source>
</evidence>
<evidence type="ECO:0000313" key="3">
    <source>
        <dbReference type="Proteomes" id="UP000222916"/>
    </source>
</evidence>